<proteinExistence type="predicted"/>
<reference evidence="3 4" key="1">
    <citation type="submission" date="2016-03" db="EMBL/GenBank/DDBJ databases">
        <title>Shallow-sea hydrothermal system.</title>
        <authorList>
            <person name="Tang K."/>
        </authorList>
    </citation>
    <scope>NUCLEOTIDE SEQUENCE [LARGE SCALE GENOMIC DNA]</scope>
    <source>
        <strain evidence="3 4">JLT9</strain>
    </source>
</reference>
<dbReference type="KEGG" id="serj:SGUI_1648"/>
<dbReference type="Proteomes" id="UP000092482">
    <property type="component" value="Chromosome"/>
</dbReference>
<dbReference type="STRING" id="1758689.SGUI_1648"/>
<sequence length="66" mass="7341">MAVILAGFVSYYVSRQIDGGFWHGFFQGATLALMVLGAFLVGSGRWPGRRRDGGEEQHWLPSRDGR</sequence>
<protein>
    <submittedName>
        <fullName evidence="3">Uncharacterized protein</fullName>
    </submittedName>
</protein>
<keyword evidence="2" id="KW-1133">Transmembrane helix</keyword>
<gene>
    <name evidence="3" type="ORF">SGUI_1648</name>
</gene>
<keyword evidence="2" id="KW-0812">Transmembrane</keyword>
<accession>A0A1B1NCA7</accession>
<keyword evidence="2" id="KW-0472">Membrane</keyword>
<organism evidence="3 4">
    <name type="scientific">Serinicoccus hydrothermalis</name>
    <dbReference type="NCBI Taxonomy" id="1758689"/>
    <lineage>
        <taxon>Bacteria</taxon>
        <taxon>Bacillati</taxon>
        <taxon>Actinomycetota</taxon>
        <taxon>Actinomycetes</taxon>
        <taxon>Micrococcales</taxon>
        <taxon>Ornithinimicrobiaceae</taxon>
        <taxon>Serinicoccus</taxon>
    </lineage>
</organism>
<evidence type="ECO:0000313" key="3">
    <source>
        <dbReference type="EMBL" id="ANS79044.1"/>
    </source>
</evidence>
<dbReference type="AlphaFoldDB" id="A0A1B1NCA7"/>
<keyword evidence="4" id="KW-1185">Reference proteome</keyword>
<feature type="transmembrane region" description="Helical" evidence="2">
    <location>
        <begin position="20"/>
        <end position="41"/>
    </location>
</feature>
<evidence type="ECO:0000313" key="4">
    <source>
        <dbReference type="Proteomes" id="UP000092482"/>
    </source>
</evidence>
<feature type="region of interest" description="Disordered" evidence="1">
    <location>
        <begin position="47"/>
        <end position="66"/>
    </location>
</feature>
<feature type="compositionally biased region" description="Basic and acidic residues" evidence="1">
    <location>
        <begin position="49"/>
        <end position="66"/>
    </location>
</feature>
<dbReference type="EMBL" id="CP014989">
    <property type="protein sequence ID" value="ANS79044.1"/>
    <property type="molecule type" value="Genomic_DNA"/>
</dbReference>
<name>A0A1B1NCA7_9MICO</name>
<evidence type="ECO:0000256" key="1">
    <source>
        <dbReference type="SAM" id="MobiDB-lite"/>
    </source>
</evidence>
<evidence type="ECO:0000256" key="2">
    <source>
        <dbReference type="SAM" id="Phobius"/>
    </source>
</evidence>